<dbReference type="InterPro" id="IPR050639">
    <property type="entry name" value="SSR_resolvase"/>
</dbReference>
<dbReference type="EMBL" id="BAAANY010000008">
    <property type="protein sequence ID" value="GAA1673814.1"/>
    <property type="molecule type" value="Genomic_DNA"/>
</dbReference>
<dbReference type="CDD" id="cd00338">
    <property type="entry name" value="Ser_Recombinase"/>
    <property type="match status" value="1"/>
</dbReference>
<feature type="region of interest" description="Disordered" evidence="2">
    <location>
        <begin position="343"/>
        <end position="362"/>
    </location>
</feature>
<evidence type="ECO:0000259" key="3">
    <source>
        <dbReference type="PROSITE" id="PS51737"/>
    </source>
</evidence>
<proteinExistence type="predicted"/>
<dbReference type="InterPro" id="IPR011109">
    <property type="entry name" value="DNA_bind_recombinase_dom"/>
</dbReference>
<keyword evidence="1" id="KW-0175">Coiled coil</keyword>
<dbReference type="Gene3D" id="3.90.1750.20">
    <property type="entry name" value="Putative Large Serine Recombinase, Chain B, Domain 2"/>
    <property type="match status" value="1"/>
</dbReference>
<sequence>MGSPEQIQGWIKRNSLERPAAERPLYVAFLGRTSGDEQQDPTLSLPRQLDNCRRGLPDGAIIVAHFYDVESGRMELAKRGKGKSLKRFDIPIPRDGGLNDLLDEAEREDRRFEAVICESIDRVARRTYYGTRIEHQLEECGIPLLAADEPISLPTPGRKAKKATVVLTRRVKQGVSEWYVLEMLEKAWDGYAIHTENGFNIGKPCYGFMARLVPHPVPKKRDKGAKKTLLAPHPVQGLVVKKIFAWRVNELLSYSAIAHRLNEDLDTNPPPTPVDPSRAVGRWTGSSVREVLTNPKHTGHMVWNRHARKSGHNRLNPPSHWVWSPEYKHEPLIDLETFVRAQEVPSRSKGSRPTSLPNKHPQTKRVYRYRSYVFCGFCGRRHHGKTIRGFAYYVCAPRKEYRRDDHPASLWIPEAKITEALNDFLATRVFGRYRRDLLGAGAGNIQAAEARERASKMNALRRRIQDTKDRAKRLVRQLEFVNDDEDRDLIRDVRQRRAELAAERDELETRLRNLELEDADQPNGALLDALPVGIADLDTLDDTVARRLFEALRLRIVCDTRDERKRIRCEVTLTGDTMEGATQLGKELLSGPQESLGAVTKQSGLLPGPRDGSMPSVSQAGSYPSWPCPWQDSNLRTRLRRAVLYPLSYRGQRDETLQQVGRWSYGGPVPDPPPAWCVRVRAGHGCHGG</sequence>
<dbReference type="Proteomes" id="UP001500618">
    <property type="component" value="Unassembled WGS sequence"/>
</dbReference>
<comment type="caution">
    <text evidence="4">The sequence shown here is derived from an EMBL/GenBank/DDBJ whole genome shotgun (WGS) entry which is preliminary data.</text>
</comment>
<dbReference type="Gene3D" id="3.40.50.1390">
    <property type="entry name" value="Resolvase, N-terminal catalytic domain"/>
    <property type="match status" value="1"/>
</dbReference>
<dbReference type="PANTHER" id="PTHR30461">
    <property type="entry name" value="DNA-INVERTASE FROM LAMBDOID PROPHAGE"/>
    <property type="match status" value="1"/>
</dbReference>
<organism evidence="4 5">
    <name type="scientific">Fodinicola feengrottensis</name>
    <dbReference type="NCBI Taxonomy" id="435914"/>
    <lineage>
        <taxon>Bacteria</taxon>
        <taxon>Bacillati</taxon>
        <taxon>Actinomycetota</taxon>
        <taxon>Actinomycetes</taxon>
        <taxon>Mycobacteriales</taxon>
        <taxon>Fodinicola</taxon>
    </lineage>
</organism>
<dbReference type="PROSITE" id="PS51737">
    <property type="entry name" value="RECOMBINASE_DNA_BIND"/>
    <property type="match status" value="1"/>
</dbReference>
<dbReference type="InterPro" id="IPR036162">
    <property type="entry name" value="Resolvase-like_N_sf"/>
</dbReference>
<dbReference type="SUPFAM" id="SSF53041">
    <property type="entry name" value="Resolvase-like"/>
    <property type="match status" value="1"/>
</dbReference>
<protein>
    <recommendedName>
        <fullName evidence="3">Recombinase domain-containing protein</fullName>
    </recommendedName>
</protein>
<evidence type="ECO:0000256" key="1">
    <source>
        <dbReference type="SAM" id="Coils"/>
    </source>
</evidence>
<feature type="coiled-coil region" evidence="1">
    <location>
        <begin position="457"/>
        <end position="517"/>
    </location>
</feature>
<dbReference type="InterPro" id="IPR038109">
    <property type="entry name" value="DNA_bind_recomb_sf"/>
</dbReference>
<name>A0ABP4SKQ1_9ACTN</name>
<feature type="domain" description="Recombinase" evidence="3">
    <location>
        <begin position="218"/>
        <end position="351"/>
    </location>
</feature>
<dbReference type="SMART" id="SM00857">
    <property type="entry name" value="Resolvase"/>
    <property type="match status" value="1"/>
</dbReference>
<reference evidence="5" key="1">
    <citation type="journal article" date="2019" name="Int. J. Syst. Evol. Microbiol.">
        <title>The Global Catalogue of Microorganisms (GCM) 10K type strain sequencing project: providing services to taxonomists for standard genome sequencing and annotation.</title>
        <authorList>
            <consortium name="The Broad Institute Genomics Platform"/>
            <consortium name="The Broad Institute Genome Sequencing Center for Infectious Disease"/>
            <person name="Wu L."/>
            <person name="Ma J."/>
        </authorList>
    </citation>
    <scope>NUCLEOTIDE SEQUENCE [LARGE SCALE GENOMIC DNA]</scope>
    <source>
        <strain evidence="5">JCM 14718</strain>
    </source>
</reference>
<accession>A0ABP4SKQ1</accession>
<gene>
    <name evidence="4" type="ORF">GCM10009765_23970</name>
</gene>
<evidence type="ECO:0000313" key="5">
    <source>
        <dbReference type="Proteomes" id="UP001500618"/>
    </source>
</evidence>
<dbReference type="Pfam" id="PF07508">
    <property type="entry name" value="Recombinase"/>
    <property type="match status" value="1"/>
</dbReference>
<keyword evidence="5" id="KW-1185">Reference proteome</keyword>
<dbReference type="InterPro" id="IPR006119">
    <property type="entry name" value="Resolv_N"/>
</dbReference>
<dbReference type="PANTHER" id="PTHR30461:SF23">
    <property type="entry name" value="DNA RECOMBINASE-RELATED"/>
    <property type="match status" value="1"/>
</dbReference>
<evidence type="ECO:0000313" key="4">
    <source>
        <dbReference type="EMBL" id="GAA1673814.1"/>
    </source>
</evidence>
<evidence type="ECO:0000256" key="2">
    <source>
        <dbReference type="SAM" id="MobiDB-lite"/>
    </source>
</evidence>